<feature type="chain" id="PRO_5032765255" description="Cytochrome b561 domain-containing protein" evidence="7">
    <location>
        <begin position="23"/>
        <end position="112"/>
    </location>
</feature>
<evidence type="ECO:0000256" key="1">
    <source>
        <dbReference type="ARBA" id="ARBA00001970"/>
    </source>
</evidence>
<evidence type="ECO:0000256" key="4">
    <source>
        <dbReference type="ARBA" id="ARBA00022723"/>
    </source>
</evidence>
<organism evidence="8 9">
    <name type="scientific">Rhododendron simsii</name>
    <name type="common">Sims's rhododendron</name>
    <dbReference type="NCBI Taxonomy" id="118357"/>
    <lineage>
        <taxon>Eukaryota</taxon>
        <taxon>Viridiplantae</taxon>
        <taxon>Streptophyta</taxon>
        <taxon>Embryophyta</taxon>
        <taxon>Tracheophyta</taxon>
        <taxon>Spermatophyta</taxon>
        <taxon>Magnoliopsida</taxon>
        <taxon>eudicotyledons</taxon>
        <taxon>Gunneridae</taxon>
        <taxon>Pentapetalae</taxon>
        <taxon>asterids</taxon>
        <taxon>Ericales</taxon>
        <taxon>Ericaceae</taxon>
        <taxon>Ericoideae</taxon>
        <taxon>Rhodoreae</taxon>
        <taxon>Rhododendron</taxon>
    </lineage>
</organism>
<evidence type="ECO:0000256" key="7">
    <source>
        <dbReference type="SAM" id="SignalP"/>
    </source>
</evidence>
<evidence type="ECO:0000313" key="9">
    <source>
        <dbReference type="Proteomes" id="UP000626092"/>
    </source>
</evidence>
<sequence length="112" mass="13009">MQSVRIESILFFLLFLLHLVNSYQEQENADNSHSTNNHTIHKLSHDKLAFEIKVHGFLLWASMGFLVPLGILAIRMSQREQCGRRLKIIFYIHACLQASSISHLNFTKTPFR</sequence>
<reference evidence="8" key="1">
    <citation type="submission" date="2019-11" db="EMBL/GenBank/DDBJ databases">
        <authorList>
            <person name="Liu Y."/>
            <person name="Hou J."/>
            <person name="Li T.-Q."/>
            <person name="Guan C.-H."/>
            <person name="Wu X."/>
            <person name="Wu H.-Z."/>
            <person name="Ling F."/>
            <person name="Zhang R."/>
            <person name="Shi X.-G."/>
            <person name="Ren J.-P."/>
            <person name="Chen E.-F."/>
            <person name="Sun J.-M."/>
        </authorList>
    </citation>
    <scope>NUCLEOTIDE SEQUENCE</scope>
    <source>
        <strain evidence="8">Adult_tree_wgs_1</strain>
        <tissue evidence="8">Leaves</tissue>
    </source>
</reference>
<name>A0A834HMC4_RHOSS</name>
<dbReference type="AlphaFoldDB" id="A0A834HMC4"/>
<dbReference type="GO" id="GO:0016020">
    <property type="term" value="C:membrane"/>
    <property type="evidence" value="ECO:0007669"/>
    <property type="project" value="UniProtKB-SubCell"/>
</dbReference>
<accession>A0A834HMC4</accession>
<keyword evidence="6" id="KW-1133">Transmembrane helix</keyword>
<dbReference type="GO" id="GO:0020037">
    <property type="term" value="F:heme binding"/>
    <property type="evidence" value="ECO:0007669"/>
    <property type="project" value="TreeGrafter"/>
</dbReference>
<comment type="subcellular location">
    <subcellularLocation>
        <location evidence="2">Membrane</location>
        <topology evidence="2">Multi-pass membrane protein</topology>
    </subcellularLocation>
</comment>
<keyword evidence="7" id="KW-0732">Signal</keyword>
<dbReference type="GO" id="GO:0140575">
    <property type="term" value="F:transmembrane monodehydroascorbate reductase activity"/>
    <property type="evidence" value="ECO:0007669"/>
    <property type="project" value="InterPro"/>
</dbReference>
<dbReference type="InterPro" id="IPR045150">
    <property type="entry name" value="CYB561D1/2"/>
</dbReference>
<dbReference type="PANTHER" id="PTHR15422">
    <property type="entry name" value="OS05G0565100 PROTEIN"/>
    <property type="match status" value="1"/>
</dbReference>
<keyword evidence="3" id="KW-0349">Heme</keyword>
<dbReference type="Proteomes" id="UP000626092">
    <property type="component" value="Unassembled WGS sequence"/>
</dbReference>
<evidence type="ECO:0000256" key="2">
    <source>
        <dbReference type="ARBA" id="ARBA00004141"/>
    </source>
</evidence>
<protein>
    <recommendedName>
        <fullName evidence="10">Cytochrome b561 domain-containing protein</fullName>
    </recommendedName>
</protein>
<dbReference type="EMBL" id="WJXA01000002">
    <property type="protein sequence ID" value="KAF7150686.1"/>
    <property type="molecule type" value="Genomic_DNA"/>
</dbReference>
<evidence type="ECO:0000256" key="6">
    <source>
        <dbReference type="SAM" id="Phobius"/>
    </source>
</evidence>
<keyword evidence="6" id="KW-0472">Membrane</keyword>
<comment type="cofactor">
    <cofactor evidence="1">
        <name>heme b</name>
        <dbReference type="ChEBI" id="CHEBI:60344"/>
    </cofactor>
</comment>
<proteinExistence type="predicted"/>
<evidence type="ECO:0000313" key="8">
    <source>
        <dbReference type="EMBL" id="KAF7150686.1"/>
    </source>
</evidence>
<keyword evidence="6" id="KW-0812">Transmembrane</keyword>
<evidence type="ECO:0008006" key="10">
    <source>
        <dbReference type="Google" id="ProtNLM"/>
    </source>
</evidence>
<feature type="signal peptide" evidence="7">
    <location>
        <begin position="1"/>
        <end position="22"/>
    </location>
</feature>
<dbReference type="GO" id="GO:0046872">
    <property type="term" value="F:metal ion binding"/>
    <property type="evidence" value="ECO:0007669"/>
    <property type="project" value="UniProtKB-KW"/>
</dbReference>
<keyword evidence="5" id="KW-0408">Iron</keyword>
<comment type="caution">
    <text evidence="8">The sequence shown here is derived from an EMBL/GenBank/DDBJ whole genome shotgun (WGS) entry which is preliminary data.</text>
</comment>
<gene>
    <name evidence="8" type="ORF">RHSIM_Rhsim02G0197100</name>
</gene>
<keyword evidence="9" id="KW-1185">Reference proteome</keyword>
<evidence type="ECO:0000256" key="3">
    <source>
        <dbReference type="ARBA" id="ARBA00022617"/>
    </source>
</evidence>
<evidence type="ECO:0000256" key="5">
    <source>
        <dbReference type="ARBA" id="ARBA00023004"/>
    </source>
</evidence>
<dbReference type="PANTHER" id="PTHR15422:SF24">
    <property type="entry name" value="DOMON RELATED DOMAIN-CONTAINING PROTEIN"/>
    <property type="match status" value="1"/>
</dbReference>
<dbReference type="OrthoDB" id="19261at2759"/>
<keyword evidence="4" id="KW-0479">Metal-binding</keyword>
<feature type="transmembrane region" description="Helical" evidence="6">
    <location>
        <begin position="57"/>
        <end position="76"/>
    </location>
</feature>